<feature type="region of interest" description="Disordered" evidence="1">
    <location>
        <begin position="318"/>
        <end position="341"/>
    </location>
</feature>
<dbReference type="OrthoDB" id="5387995at2759"/>
<feature type="compositionally biased region" description="Basic and acidic residues" evidence="1">
    <location>
        <begin position="372"/>
        <end position="381"/>
    </location>
</feature>
<protein>
    <submittedName>
        <fullName evidence="2">Uncharacterized protein</fullName>
    </submittedName>
</protein>
<name>A0A2V1DT53_9PLEO</name>
<reference evidence="2 3" key="1">
    <citation type="journal article" date="2018" name="Sci. Rep.">
        <title>Comparative genomics provides insights into the lifestyle and reveals functional heterogeneity of dark septate endophytic fungi.</title>
        <authorList>
            <person name="Knapp D.G."/>
            <person name="Nemeth J.B."/>
            <person name="Barry K."/>
            <person name="Hainaut M."/>
            <person name="Henrissat B."/>
            <person name="Johnson J."/>
            <person name="Kuo A."/>
            <person name="Lim J.H.P."/>
            <person name="Lipzen A."/>
            <person name="Nolan M."/>
            <person name="Ohm R.A."/>
            <person name="Tamas L."/>
            <person name="Grigoriev I.V."/>
            <person name="Spatafora J.W."/>
            <person name="Nagy L.G."/>
            <person name="Kovacs G.M."/>
        </authorList>
    </citation>
    <scope>NUCLEOTIDE SEQUENCE [LARGE SCALE GENOMIC DNA]</scope>
    <source>
        <strain evidence="2 3">DSE2036</strain>
    </source>
</reference>
<feature type="compositionally biased region" description="Polar residues" evidence="1">
    <location>
        <begin position="318"/>
        <end position="328"/>
    </location>
</feature>
<proteinExistence type="predicted"/>
<dbReference type="EMBL" id="KZ805357">
    <property type="protein sequence ID" value="PVI01478.1"/>
    <property type="molecule type" value="Genomic_DNA"/>
</dbReference>
<gene>
    <name evidence="2" type="ORF">DM02DRAFT_654499</name>
</gene>
<dbReference type="Proteomes" id="UP000244855">
    <property type="component" value="Unassembled WGS sequence"/>
</dbReference>
<feature type="region of interest" description="Disordered" evidence="1">
    <location>
        <begin position="355"/>
        <end position="384"/>
    </location>
</feature>
<feature type="compositionally biased region" description="Low complexity" evidence="1">
    <location>
        <begin position="331"/>
        <end position="341"/>
    </location>
</feature>
<feature type="region of interest" description="Disordered" evidence="1">
    <location>
        <begin position="1"/>
        <end position="29"/>
    </location>
</feature>
<evidence type="ECO:0000313" key="2">
    <source>
        <dbReference type="EMBL" id="PVI01478.1"/>
    </source>
</evidence>
<accession>A0A2V1DT53</accession>
<feature type="compositionally biased region" description="Basic residues" evidence="1">
    <location>
        <begin position="10"/>
        <end position="19"/>
    </location>
</feature>
<dbReference type="STRING" id="97972.A0A2V1DT53"/>
<evidence type="ECO:0000256" key="1">
    <source>
        <dbReference type="SAM" id="MobiDB-lite"/>
    </source>
</evidence>
<evidence type="ECO:0000313" key="3">
    <source>
        <dbReference type="Proteomes" id="UP000244855"/>
    </source>
</evidence>
<keyword evidence="3" id="KW-1185">Reference proteome</keyword>
<feature type="region of interest" description="Disordered" evidence="1">
    <location>
        <begin position="150"/>
        <end position="204"/>
    </location>
</feature>
<dbReference type="AlphaFoldDB" id="A0A2V1DT53"/>
<organism evidence="2 3">
    <name type="scientific">Periconia macrospinosa</name>
    <dbReference type="NCBI Taxonomy" id="97972"/>
    <lineage>
        <taxon>Eukaryota</taxon>
        <taxon>Fungi</taxon>
        <taxon>Dikarya</taxon>
        <taxon>Ascomycota</taxon>
        <taxon>Pezizomycotina</taxon>
        <taxon>Dothideomycetes</taxon>
        <taxon>Pleosporomycetidae</taxon>
        <taxon>Pleosporales</taxon>
        <taxon>Massarineae</taxon>
        <taxon>Periconiaceae</taxon>
        <taxon>Periconia</taxon>
    </lineage>
</organism>
<sequence>MPLTFQPQKIHSRPKKRCRAAGDVDGEHSCTQNKKRRLRLFLITSRLSPQYSQPATNIVDRGHSKIAVWAKQKAMGRNLLCKASILNRIRRQSLRARDTAGGLGRVLVEQEREQQHLQMATLNLKYGSHDTYTHIPDGTRAALNINVPEAQRQCSHSPPSSPPKPHDEDGAATRRSPNDAFFDRTPHSRTSRRSYLPLPPSPLGLSNYDAFDQEDDIPDPYAHLDEEYETAEQSDVHGHSTALSQTHSVYSDFSILNPDQPVFGDYDQVDEGADAIWPSTYDARSQRPAEIPATSPNIPALFAPPITATTAPVSSPNLVPSPTMQSPNFPSPLLSPALTPTLDATSANDAARLLGNEGAQNESGPGYVVRDIQSDHEEEKKRQKSFMFLQFG</sequence>